<evidence type="ECO:0000313" key="10">
    <source>
        <dbReference type="Proteomes" id="UP001176941"/>
    </source>
</evidence>
<gene>
    <name evidence="9" type="ORF">MRATA1EN1_LOCUS388</name>
</gene>
<proteinExistence type="predicted"/>
<evidence type="ECO:0000259" key="8">
    <source>
        <dbReference type="PROSITE" id="PS50011"/>
    </source>
</evidence>
<keyword evidence="7" id="KW-0675">Receptor</keyword>
<dbReference type="Gene3D" id="3.30.200.20">
    <property type="entry name" value="Phosphorylase Kinase, domain 1"/>
    <property type="match status" value="1"/>
</dbReference>
<sequence>METKSKASPFHCSIMNQVSAPMRSTMLSWPQLEQPNGLILDYEIRYYEKEHNKFNSFMARSQTNTVRTDGLQPGVVFGSGWGGVRGGHLPVCSRKHAYSKEAVYSKEVIGAGEFGEVPKGHWKLPGKREIYVAIKMLKAGYSEKQRWDLPSEASVMGQFDHPNIIHLEGVVTKSQPVMIIMEFTEIDALDSFLRQITDSAW</sequence>
<evidence type="ECO:0000313" key="9">
    <source>
        <dbReference type="EMBL" id="CAI9151426.1"/>
    </source>
</evidence>
<keyword evidence="3" id="KW-0547">Nucleotide-binding</keyword>
<dbReference type="Pfam" id="PF07714">
    <property type="entry name" value="PK_Tyr_Ser-Thr"/>
    <property type="match status" value="1"/>
</dbReference>
<dbReference type="PANTHER" id="PTHR46877:SF17">
    <property type="entry name" value="EPHRIN TYPE-B RECEPTOR 1"/>
    <property type="match status" value="1"/>
</dbReference>
<keyword evidence="4" id="KW-0067">ATP-binding</keyword>
<accession>A0ABN8XUX4</accession>
<evidence type="ECO:0000256" key="3">
    <source>
        <dbReference type="ARBA" id="ARBA00022741"/>
    </source>
</evidence>
<dbReference type="InterPro" id="IPR050449">
    <property type="entry name" value="Ephrin_rcpt_TKs"/>
</dbReference>
<reference evidence="9" key="1">
    <citation type="submission" date="2023-04" db="EMBL/GenBank/DDBJ databases">
        <authorList>
            <consortium name="ELIXIR-Norway"/>
        </authorList>
    </citation>
    <scope>NUCLEOTIDE SEQUENCE [LARGE SCALE GENOMIC DNA]</scope>
</reference>
<dbReference type="InterPro" id="IPR000719">
    <property type="entry name" value="Prot_kinase_dom"/>
</dbReference>
<evidence type="ECO:0000256" key="2">
    <source>
        <dbReference type="ARBA" id="ARBA00022692"/>
    </source>
</evidence>
<keyword evidence="10" id="KW-1185">Reference proteome</keyword>
<keyword evidence="2" id="KW-0812">Transmembrane</keyword>
<dbReference type="PROSITE" id="PS50011">
    <property type="entry name" value="PROTEIN_KINASE_DOM"/>
    <property type="match status" value="1"/>
</dbReference>
<dbReference type="Gene3D" id="2.60.40.10">
    <property type="entry name" value="Immunoglobulins"/>
    <property type="match status" value="1"/>
</dbReference>
<dbReference type="InterPro" id="IPR011009">
    <property type="entry name" value="Kinase-like_dom_sf"/>
</dbReference>
<feature type="domain" description="Protein kinase" evidence="8">
    <location>
        <begin position="103"/>
        <end position="201"/>
    </location>
</feature>
<dbReference type="InterPro" id="IPR013783">
    <property type="entry name" value="Ig-like_fold"/>
</dbReference>
<evidence type="ECO:0000256" key="5">
    <source>
        <dbReference type="ARBA" id="ARBA00022989"/>
    </source>
</evidence>
<evidence type="ECO:0000256" key="4">
    <source>
        <dbReference type="ARBA" id="ARBA00022840"/>
    </source>
</evidence>
<protein>
    <recommendedName>
        <fullName evidence="8">Protein kinase domain-containing protein</fullName>
    </recommendedName>
</protein>
<name>A0ABN8XUX4_RANTA</name>
<dbReference type="SUPFAM" id="SSF56112">
    <property type="entry name" value="Protein kinase-like (PK-like)"/>
    <property type="match status" value="1"/>
</dbReference>
<dbReference type="SUPFAM" id="SSF49265">
    <property type="entry name" value="Fibronectin type III"/>
    <property type="match status" value="1"/>
</dbReference>
<organism evidence="9 10">
    <name type="scientific">Rangifer tarandus platyrhynchus</name>
    <name type="common">Svalbard reindeer</name>
    <dbReference type="NCBI Taxonomy" id="3082113"/>
    <lineage>
        <taxon>Eukaryota</taxon>
        <taxon>Metazoa</taxon>
        <taxon>Chordata</taxon>
        <taxon>Craniata</taxon>
        <taxon>Vertebrata</taxon>
        <taxon>Euteleostomi</taxon>
        <taxon>Mammalia</taxon>
        <taxon>Eutheria</taxon>
        <taxon>Laurasiatheria</taxon>
        <taxon>Artiodactyla</taxon>
        <taxon>Ruminantia</taxon>
        <taxon>Pecora</taxon>
        <taxon>Cervidae</taxon>
        <taxon>Odocoileinae</taxon>
        <taxon>Rangifer</taxon>
    </lineage>
</organism>
<dbReference type="InterPro" id="IPR001245">
    <property type="entry name" value="Ser-Thr/Tyr_kinase_cat_dom"/>
</dbReference>
<dbReference type="CDD" id="cd00063">
    <property type="entry name" value="FN3"/>
    <property type="match status" value="1"/>
</dbReference>
<dbReference type="PANTHER" id="PTHR46877">
    <property type="entry name" value="EPH RECEPTOR A5"/>
    <property type="match status" value="1"/>
</dbReference>
<dbReference type="Proteomes" id="UP001176941">
    <property type="component" value="Chromosome 1"/>
</dbReference>
<evidence type="ECO:0000256" key="6">
    <source>
        <dbReference type="ARBA" id="ARBA00023136"/>
    </source>
</evidence>
<evidence type="ECO:0000256" key="7">
    <source>
        <dbReference type="ARBA" id="ARBA00023170"/>
    </source>
</evidence>
<dbReference type="InterPro" id="IPR036116">
    <property type="entry name" value="FN3_sf"/>
</dbReference>
<dbReference type="EMBL" id="OX459937">
    <property type="protein sequence ID" value="CAI9151426.1"/>
    <property type="molecule type" value="Genomic_DNA"/>
</dbReference>
<keyword evidence="5" id="KW-1133">Transmembrane helix</keyword>
<comment type="subcellular location">
    <subcellularLocation>
        <location evidence="1">Membrane</location>
        <topology evidence="1">Single-pass membrane protein</topology>
    </subcellularLocation>
</comment>
<keyword evidence="6" id="KW-0472">Membrane</keyword>
<evidence type="ECO:0000256" key="1">
    <source>
        <dbReference type="ARBA" id="ARBA00004167"/>
    </source>
</evidence>
<dbReference type="InterPro" id="IPR003961">
    <property type="entry name" value="FN3_dom"/>
</dbReference>